<dbReference type="InterPro" id="IPR006664">
    <property type="entry name" value="OMP_bac"/>
</dbReference>
<keyword evidence="6" id="KW-0732">Signal</keyword>
<evidence type="ECO:0000259" key="7">
    <source>
        <dbReference type="PROSITE" id="PS51123"/>
    </source>
</evidence>
<feature type="signal peptide" evidence="6">
    <location>
        <begin position="1"/>
        <end position="20"/>
    </location>
</feature>
<keyword evidence="2 4" id="KW-0472">Membrane</keyword>
<dbReference type="PROSITE" id="PS51123">
    <property type="entry name" value="OMPA_2"/>
    <property type="match status" value="1"/>
</dbReference>
<keyword evidence="3" id="KW-0998">Cell outer membrane</keyword>
<reference evidence="8 9" key="1">
    <citation type="submission" date="2020-02" db="EMBL/GenBank/DDBJ databases">
        <authorList>
            <person name="Zhang X.-Y."/>
        </authorList>
    </citation>
    <scope>NUCLEOTIDE SEQUENCE [LARGE SCALE GENOMIC DNA]</scope>
    <source>
        <strain evidence="8 9">C33</strain>
    </source>
</reference>
<keyword evidence="5" id="KW-0175">Coiled coil</keyword>
<dbReference type="CDD" id="cd07185">
    <property type="entry name" value="OmpA_C-like"/>
    <property type="match status" value="1"/>
</dbReference>
<evidence type="ECO:0000256" key="4">
    <source>
        <dbReference type="PROSITE-ProRule" id="PRU00473"/>
    </source>
</evidence>
<gene>
    <name evidence="8" type="ORF">G3I74_13220</name>
</gene>
<comment type="subcellular location">
    <subcellularLocation>
        <location evidence="1">Cell outer membrane</location>
    </subcellularLocation>
</comment>
<dbReference type="GO" id="GO:0009279">
    <property type="term" value="C:cell outer membrane"/>
    <property type="evidence" value="ECO:0007669"/>
    <property type="project" value="UniProtKB-SubCell"/>
</dbReference>
<keyword evidence="9" id="KW-1185">Reference proteome</keyword>
<dbReference type="PRINTS" id="PR01023">
    <property type="entry name" value="NAFLGMOTY"/>
</dbReference>
<organism evidence="8 9">
    <name type="scientific">Wenzhouxiangella limi</name>
    <dbReference type="NCBI Taxonomy" id="2707351"/>
    <lineage>
        <taxon>Bacteria</taxon>
        <taxon>Pseudomonadati</taxon>
        <taxon>Pseudomonadota</taxon>
        <taxon>Gammaproteobacteria</taxon>
        <taxon>Chromatiales</taxon>
        <taxon>Wenzhouxiangellaceae</taxon>
        <taxon>Wenzhouxiangella</taxon>
    </lineage>
</organism>
<evidence type="ECO:0000313" key="9">
    <source>
        <dbReference type="Proteomes" id="UP000484885"/>
    </source>
</evidence>
<dbReference type="PROSITE" id="PS51257">
    <property type="entry name" value="PROKAR_LIPOPROTEIN"/>
    <property type="match status" value="1"/>
</dbReference>
<dbReference type="PANTHER" id="PTHR30329:SF21">
    <property type="entry name" value="LIPOPROTEIN YIAD-RELATED"/>
    <property type="match status" value="1"/>
</dbReference>
<evidence type="ECO:0000256" key="2">
    <source>
        <dbReference type="ARBA" id="ARBA00023136"/>
    </source>
</evidence>
<evidence type="ECO:0000256" key="1">
    <source>
        <dbReference type="ARBA" id="ARBA00004442"/>
    </source>
</evidence>
<evidence type="ECO:0000313" key="8">
    <source>
        <dbReference type="EMBL" id="NDY96690.1"/>
    </source>
</evidence>
<proteinExistence type="predicted"/>
<evidence type="ECO:0000256" key="3">
    <source>
        <dbReference type="ARBA" id="ARBA00023237"/>
    </source>
</evidence>
<dbReference type="Proteomes" id="UP000484885">
    <property type="component" value="Unassembled WGS sequence"/>
</dbReference>
<dbReference type="Gene3D" id="3.30.1330.60">
    <property type="entry name" value="OmpA-like domain"/>
    <property type="match status" value="1"/>
</dbReference>
<dbReference type="InterPro" id="IPR006665">
    <property type="entry name" value="OmpA-like"/>
</dbReference>
<dbReference type="InterPro" id="IPR006690">
    <property type="entry name" value="OMPA-like_CS"/>
</dbReference>
<feature type="chain" id="PRO_5032496372" evidence="6">
    <location>
        <begin position="21"/>
        <end position="327"/>
    </location>
</feature>
<comment type="caution">
    <text evidence="8">The sequence shown here is derived from an EMBL/GenBank/DDBJ whole genome shotgun (WGS) entry which is preliminary data.</text>
</comment>
<dbReference type="PANTHER" id="PTHR30329">
    <property type="entry name" value="STATOR ELEMENT OF FLAGELLAR MOTOR COMPLEX"/>
    <property type="match status" value="1"/>
</dbReference>
<dbReference type="InterPro" id="IPR036737">
    <property type="entry name" value="OmpA-like_sf"/>
</dbReference>
<accession>A0A845V342</accession>
<protein>
    <submittedName>
        <fullName evidence="8">OmpA family protein</fullName>
    </submittedName>
</protein>
<dbReference type="PRINTS" id="PR01021">
    <property type="entry name" value="OMPADOMAIN"/>
</dbReference>
<feature type="domain" description="OmpA-like" evidence="7">
    <location>
        <begin position="211"/>
        <end position="327"/>
    </location>
</feature>
<dbReference type="Pfam" id="PF00691">
    <property type="entry name" value="OmpA"/>
    <property type="match status" value="1"/>
</dbReference>
<dbReference type="AlphaFoldDB" id="A0A845V342"/>
<dbReference type="RefSeq" id="WP_164212070.1">
    <property type="nucleotide sequence ID" value="NZ_JAAGSC010000043.1"/>
</dbReference>
<name>A0A845V342_9GAMM</name>
<dbReference type="InterPro" id="IPR050330">
    <property type="entry name" value="Bact_OuterMem_StrucFunc"/>
</dbReference>
<dbReference type="EMBL" id="JAAGSC010000043">
    <property type="protein sequence ID" value="NDY96690.1"/>
    <property type="molecule type" value="Genomic_DNA"/>
</dbReference>
<evidence type="ECO:0000256" key="5">
    <source>
        <dbReference type="SAM" id="Coils"/>
    </source>
</evidence>
<evidence type="ECO:0000256" key="6">
    <source>
        <dbReference type="SAM" id="SignalP"/>
    </source>
</evidence>
<dbReference type="SUPFAM" id="SSF103088">
    <property type="entry name" value="OmpA-like"/>
    <property type="match status" value="1"/>
</dbReference>
<feature type="coiled-coil region" evidence="5">
    <location>
        <begin position="100"/>
        <end position="209"/>
    </location>
</feature>
<dbReference type="PROSITE" id="PS01068">
    <property type="entry name" value="OMPA_1"/>
    <property type="match status" value="1"/>
</dbReference>
<sequence>MNKARAVLIMTIALVLAACAPQTRDDGALDNLRADLDAFRAESELAELVPLAVADAERAARAASADGLDEEERAHRIRIAEKRIEIARAEAFRARASAGAEAVEAERTRLLLRASRLEVEQARREAEQARMLSAATSEEIERTRRAAMTADEQRDQAARREQQAREEAEAARRLADAQASEIELAHREAQLASEAAESLRRRLELMELRETDRGVVVTLGDVLFELGQTELQAGAKGNLEDVVDLLQTEPERRIRIEGHTDSSGPATVNMRISQERADAVRDALVGMGIAADRVQAVGMGEEFPIASNENEDGRSQNRRVDVILLND</sequence>